<feature type="region of interest" description="Disordered" evidence="1">
    <location>
        <begin position="1132"/>
        <end position="1157"/>
    </location>
</feature>
<evidence type="ECO:0000259" key="3">
    <source>
        <dbReference type="PROSITE" id="PS51283"/>
    </source>
</evidence>
<evidence type="ECO:0000313" key="5">
    <source>
        <dbReference type="Proteomes" id="UP000054350"/>
    </source>
</evidence>
<feature type="region of interest" description="Disordered" evidence="1">
    <location>
        <begin position="570"/>
        <end position="623"/>
    </location>
</feature>
<dbReference type="eggNOG" id="KOG1870">
    <property type="taxonomic scope" value="Eukaryota"/>
</dbReference>
<feature type="domain" description="USP" evidence="2">
    <location>
        <begin position="631"/>
        <end position="1059"/>
    </location>
</feature>
<dbReference type="Pfam" id="PF06337">
    <property type="entry name" value="DUSP"/>
    <property type="match status" value="1"/>
</dbReference>
<dbReference type="SMART" id="SM00695">
    <property type="entry name" value="DUSP"/>
    <property type="match status" value="1"/>
</dbReference>
<evidence type="ECO:0000313" key="4">
    <source>
        <dbReference type="EMBL" id="KNE55728.1"/>
    </source>
</evidence>
<feature type="compositionally biased region" description="Low complexity" evidence="1">
    <location>
        <begin position="578"/>
        <end position="590"/>
    </location>
</feature>
<dbReference type="InterPro" id="IPR035927">
    <property type="entry name" value="DUSP-like_sf"/>
</dbReference>
<dbReference type="InterPro" id="IPR001394">
    <property type="entry name" value="Peptidase_C19_UCH"/>
</dbReference>
<feature type="compositionally biased region" description="Polar residues" evidence="1">
    <location>
        <begin position="71"/>
        <end position="88"/>
    </location>
</feature>
<evidence type="ECO:0000256" key="1">
    <source>
        <dbReference type="SAM" id="MobiDB-lite"/>
    </source>
</evidence>
<dbReference type="GO" id="GO:0016579">
    <property type="term" value="P:protein deubiquitination"/>
    <property type="evidence" value="ECO:0007669"/>
    <property type="project" value="InterPro"/>
</dbReference>
<dbReference type="STRING" id="578462.A0A0L0RZG6"/>
<dbReference type="Pfam" id="PF00443">
    <property type="entry name" value="UCH"/>
    <property type="match status" value="1"/>
</dbReference>
<dbReference type="PROSITE" id="PS51283">
    <property type="entry name" value="DUSP"/>
    <property type="match status" value="1"/>
</dbReference>
<sequence>MTLDTVAAPSGRSPDSTALTKLQLSTPDIVVSASTPTIRAAPPLEISTSTHSPVARSAPEAMLDGHASPRSDGSSCSAATPSTPLSDRSLNDVRDLYRAVLRAVASNQTSSTGEPGSAPVFVLAHDLEPTLCPSFLPSSLFSKLMATFAEPPPSLPLNGAGTVWVDADKVFAALACCVPGDLDAKLAFVFGLFARRPARCETDVVLVTHDDVVTATNLERLLDALWKLDDMSKLIVRSASSPTPDLGSLIPVPLNDLSSLLDSAPRDGATGETTFAAFLAWVRSTPSTLRLLDKLEHMTRSTDGTRVAQHECDLVREAVHATILGPGDRVCIISKRWWTVWCEYVRYSDSHEVLDETVSDADLAIPPGPIDNDDLLDRSIDIVEAVLSLGPPDDVGRGDRAVLASKRAAVHLQLLPNLIECIDYIAVPRAVWDHLSAWYGGGPCIERALVPRLSRRGSLTGDRPTASRATLTRHRRADCVVELYPACLTVALDDLVLPEAADAARSVRLVVGNDVPLSAVVEHVQTVFPELKSIAWDLARDGSVVLDVAAAHQHTIQSLGLGKLPNLTVVRKDPTRPRPVSSSASSLPLLQQPPPDATAPVRSDVYASNGAPPTGGGTTVTVDGQRGDGLIGLDNLGNSCFFGSAVQLLSSVAPFIDFFLDQYPMLAQGPKSPLAPARPGKLLAAYVDLVKRMWTPPPPPAAPSTPRSRTRNGTETSTATKSSAAPEQSSGLLPPTGGSESLSSSCASSVRSFKRATESLSPKKLLHEVTSRFPDFGDYMQHDAQELLSCLLDELHEQLNSVASPKPAVTYPDDTSGMPPDEVARIWWANHVRRENSPVVALFQGQFQSLIECTVCGHAARSFPPFLFLSVPLPQTNQRLLDVTVVTVASEKPVKYRVRVRRRGTVADVMARLRELDPGLKGRCLVCAEVKDGYVFAMLSVAKPVAEIRDRDRIVVYEVERSATSPAMNTSPSFMDLVSHQAAPRSRTTSAASGLSKSPSIASVAAAGHEWMRVYLLHRTTKAEWRLLGKRTVKHCIIGLPLIVTLAKDMSQLDLFELVQQRFGKRLALGAPLTPLTPPTPTAPASSPLSPLSLNLFRGRGASRPRSPPVAPLSVVIPTMGEPRTLRVWQPVHRRRPSPRGAPRPRHLHHHRRNRRVPWRRCRRQALPRAPRLPSSSSRSFCAPWTALASSVAGAR</sequence>
<feature type="region of interest" description="Disordered" evidence="1">
    <location>
        <begin position="1"/>
        <end position="20"/>
    </location>
</feature>
<keyword evidence="5" id="KW-1185">Reference proteome</keyword>
<dbReference type="SUPFAM" id="SSF54001">
    <property type="entry name" value="Cysteine proteinases"/>
    <property type="match status" value="1"/>
</dbReference>
<feature type="domain" description="DUSP" evidence="3">
    <location>
        <begin position="306"/>
        <end position="450"/>
    </location>
</feature>
<gene>
    <name evidence="4" type="ORF">AMAG_01605</name>
</gene>
<organism evidence="4 5">
    <name type="scientific">Allomyces macrogynus (strain ATCC 38327)</name>
    <name type="common">Allomyces javanicus var. macrogynus</name>
    <dbReference type="NCBI Taxonomy" id="578462"/>
    <lineage>
        <taxon>Eukaryota</taxon>
        <taxon>Fungi</taxon>
        <taxon>Fungi incertae sedis</taxon>
        <taxon>Blastocladiomycota</taxon>
        <taxon>Blastocladiomycetes</taxon>
        <taxon>Blastocladiales</taxon>
        <taxon>Blastocladiaceae</taxon>
        <taxon>Allomyces</taxon>
    </lineage>
</organism>
<reference evidence="4 5" key="1">
    <citation type="submission" date="2009-11" db="EMBL/GenBank/DDBJ databases">
        <title>Annotation of Allomyces macrogynus ATCC 38327.</title>
        <authorList>
            <consortium name="The Broad Institute Genome Sequencing Platform"/>
            <person name="Russ C."/>
            <person name="Cuomo C."/>
            <person name="Burger G."/>
            <person name="Gray M.W."/>
            <person name="Holland P.W.H."/>
            <person name="King N."/>
            <person name="Lang F.B.F."/>
            <person name="Roger A.J."/>
            <person name="Ruiz-Trillo I."/>
            <person name="Young S.K."/>
            <person name="Zeng Q."/>
            <person name="Gargeya S."/>
            <person name="Fitzgerald M."/>
            <person name="Haas B."/>
            <person name="Abouelleil A."/>
            <person name="Alvarado L."/>
            <person name="Arachchi H.M."/>
            <person name="Berlin A."/>
            <person name="Chapman S.B."/>
            <person name="Gearin G."/>
            <person name="Goldberg J."/>
            <person name="Griggs A."/>
            <person name="Gujja S."/>
            <person name="Hansen M."/>
            <person name="Heiman D."/>
            <person name="Howarth C."/>
            <person name="Larimer J."/>
            <person name="Lui A."/>
            <person name="MacDonald P.J.P."/>
            <person name="McCowen C."/>
            <person name="Montmayeur A."/>
            <person name="Murphy C."/>
            <person name="Neiman D."/>
            <person name="Pearson M."/>
            <person name="Priest M."/>
            <person name="Roberts A."/>
            <person name="Saif S."/>
            <person name="Shea T."/>
            <person name="Sisk P."/>
            <person name="Stolte C."/>
            <person name="Sykes S."/>
            <person name="Wortman J."/>
            <person name="Nusbaum C."/>
            <person name="Birren B."/>
        </authorList>
    </citation>
    <scope>NUCLEOTIDE SEQUENCE [LARGE SCALE GENOMIC DNA]</scope>
    <source>
        <strain evidence="4 5">ATCC 38327</strain>
    </source>
</reference>
<proteinExistence type="predicted"/>
<dbReference type="InterPro" id="IPR006615">
    <property type="entry name" value="Pept_C19_DUSP"/>
</dbReference>
<dbReference type="InterPro" id="IPR038765">
    <property type="entry name" value="Papain-like_cys_pep_sf"/>
</dbReference>
<accession>A0A0L0RZG6</accession>
<dbReference type="OrthoDB" id="292964at2759"/>
<dbReference type="Proteomes" id="UP000054350">
    <property type="component" value="Unassembled WGS sequence"/>
</dbReference>
<feature type="compositionally biased region" description="Low complexity" evidence="1">
    <location>
        <begin position="716"/>
        <end position="744"/>
    </location>
</feature>
<dbReference type="EMBL" id="GG745329">
    <property type="protein sequence ID" value="KNE55728.1"/>
    <property type="molecule type" value="Genomic_DNA"/>
</dbReference>
<dbReference type="SUPFAM" id="SSF143791">
    <property type="entry name" value="DUSP-like"/>
    <property type="match status" value="1"/>
</dbReference>
<protein>
    <submittedName>
        <fullName evidence="4">Uncharacterized protein</fullName>
    </submittedName>
</protein>
<dbReference type="VEuPathDB" id="FungiDB:AMAG_01605"/>
<evidence type="ECO:0000259" key="2">
    <source>
        <dbReference type="PROSITE" id="PS50235"/>
    </source>
</evidence>
<dbReference type="InterPro" id="IPR028889">
    <property type="entry name" value="USP"/>
</dbReference>
<dbReference type="Gene3D" id="3.30.2230.10">
    <property type="entry name" value="DUSP-like"/>
    <property type="match status" value="1"/>
</dbReference>
<reference evidence="5" key="2">
    <citation type="submission" date="2009-11" db="EMBL/GenBank/DDBJ databases">
        <title>The Genome Sequence of Allomyces macrogynus strain ATCC 38327.</title>
        <authorList>
            <consortium name="The Broad Institute Genome Sequencing Platform"/>
            <person name="Russ C."/>
            <person name="Cuomo C."/>
            <person name="Shea T."/>
            <person name="Young S.K."/>
            <person name="Zeng Q."/>
            <person name="Koehrsen M."/>
            <person name="Haas B."/>
            <person name="Borodovsky M."/>
            <person name="Guigo R."/>
            <person name="Alvarado L."/>
            <person name="Berlin A."/>
            <person name="Borenstein D."/>
            <person name="Chen Z."/>
            <person name="Engels R."/>
            <person name="Freedman E."/>
            <person name="Gellesch M."/>
            <person name="Goldberg J."/>
            <person name="Griggs A."/>
            <person name="Gujja S."/>
            <person name="Heiman D."/>
            <person name="Hepburn T."/>
            <person name="Howarth C."/>
            <person name="Jen D."/>
            <person name="Larson L."/>
            <person name="Lewis B."/>
            <person name="Mehta T."/>
            <person name="Park D."/>
            <person name="Pearson M."/>
            <person name="Roberts A."/>
            <person name="Saif S."/>
            <person name="Shenoy N."/>
            <person name="Sisk P."/>
            <person name="Stolte C."/>
            <person name="Sykes S."/>
            <person name="Walk T."/>
            <person name="White J."/>
            <person name="Yandava C."/>
            <person name="Burger G."/>
            <person name="Gray M.W."/>
            <person name="Holland P.W.H."/>
            <person name="King N."/>
            <person name="Lang F.B.F."/>
            <person name="Roger A.J."/>
            <person name="Ruiz-Trillo I."/>
            <person name="Lander E."/>
            <person name="Nusbaum C."/>
        </authorList>
    </citation>
    <scope>NUCLEOTIDE SEQUENCE [LARGE SCALE GENOMIC DNA]</scope>
    <source>
        <strain evidence="5">ATCC 38327</strain>
    </source>
</reference>
<dbReference type="PANTHER" id="PTHR21646">
    <property type="entry name" value="UBIQUITIN CARBOXYL-TERMINAL HYDROLASE"/>
    <property type="match status" value="1"/>
</dbReference>
<dbReference type="PROSITE" id="PS50235">
    <property type="entry name" value="USP_3"/>
    <property type="match status" value="1"/>
</dbReference>
<feature type="region of interest" description="Disordered" evidence="1">
    <location>
        <begin position="33"/>
        <end position="89"/>
    </location>
</feature>
<dbReference type="InterPro" id="IPR050185">
    <property type="entry name" value="Ub_carboxyl-term_hydrolase"/>
</dbReference>
<dbReference type="AlphaFoldDB" id="A0A0L0RZG6"/>
<feature type="region of interest" description="Disordered" evidence="1">
    <location>
        <begin position="696"/>
        <end position="744"/>
    </location>
</feature>
<dbReference type="Gene3D" id="3.90.70.10">
    <property type="entry name" value="Cysteine proteinases"/>
    <property type="match status" value="1"/>
</dbReference>
<dbReference type="GO" id="GO:0004843">
    <property type="term" value="F:cysteine-type deubiquitinase activity"/>
    <property type="evidence" value="ECO:0007669"/>
    <property type="project" value="InterPro"/>
</dbReference>
<name>A0A0L0RZG6_ALLM3</name>